<feature type="region of interest" description="Disordered" evidence="6">
    <location>
        <begin position="217"/>
        <end position="270"/>
    </location>
</feature>
<dbReference type="SMART" id="SM00292">
    <property type="entry name" value="BRCT"/>
    <property type="match status" value="2"/>
</dbReference>
<proteinExistence type="predicted"/>
<dbReference type="EMBL" id="GFTR01008123">
    <property type="protein sequence ID" value="JAW08303.1"/>
    <property type="molecule type" value="Transcribed_RNA"/>
</dbReference>
<evidence type="ECO:0000256" key="4">
    <source>
        <dbReference type="ARBA" id="ARBA00023858"/>
    </source>
</evidence>
<dbReference type="GO" id="GO:0006974">
    <property type="term" value="P:DNA damage response"/>
    <property type="evidence" value="ECO:0007669"/>
    <property type="project" value="UniProtKB-KW"/>
</dbReference>
<protein>
    <recommendedName>
        <fullName evidence="4">PAX-interacting protein 1</fullName>
    </recommendedName>
    <alternativeName>
        <fullName evidence="5">PAX transactivation activation domain-interacting protein</fullName>
    </alternativeName>
</protein>
<feature type="compositionally biased region" description="Polar residues" evidence="6">
    <location>
        <begin position="466"/>
        <end position="476"/>
    </location>
</feature>
<dbReference type="PROSITE" id="PS50172">
    <property type="entry name" value="BRCT"/>
    <property type="match status" value="2"/>
</dbReference>
<comment type="subcellular location">
    <subcellularLocation>
        <location evidence="1">Nucleus</location>
    </subcellularLocation>
</comment>
<feature type="region of interest" description="Disordered" evidence="6">
    <location>
        <begin position="608"/>
        <end position="628"/>
    </location>
</feature>
<name>A0A224XJJ8_9HEMI</name>
<dbReference type="InterPro" id="IPR001357">
    <property type="entry name" value="BRCT_dom"/>
</dbReference>
<feature type="compositionally biased region" description="Basic and acidic residues" evidence="6">
    <location>
        <begin position="518"/>
        <end position="533"/>
    </location>
</feature>
<evidence type="ECO:0000256" key="3">
    <source>
        <dbReference type="ARBA" id="ARBA00023242"/>
    </source>
</evidence>
<feature type="domain" description="BRCT" evidence="8">
    <location>
        <begin position="658"/>
        <end position="720"/>
    </location>
</feature>
<dbReference type="InterPro" id="IPR036420">
    <property type="entry name" value="BRCT_dom_sf"/>
</dbReference>
<evidence type="ECO:0000256" key="5">
    <source>
        <dbReference type="ARBA" id="ARBA00030146"/>
    </source>
</evidence>
<evidence type="ECO:0000313" key="9">
    <source>
        <dbReference type="EMBL" id="JAW08303.1"/>
    </source>
</evidence>
<dbReference type="InterPro" id="IPR051579">
    <property type="entry name" value="DDR_Transcriptional_Reg"/>
</dbReference>
<accession>A0A224XJJ8</accession>
<feature type="signal peptide" evidence="7">
    <location>
        <begin position="1"/>
        <end position="21"/>
    </location>
</feature>
<feature type="compositionally biased region" description="Polar residues" evidence="6">
    <location>
        <begin position="241"/>
        <end position="251"/>
    </location>
</feature>
<organism evidence="9">
    <name type="scientific">Panstrongylus lignarius</name>
    <dbReference type="NCBI Taxonomy" id="156445"/>
    <lineage>
        <taxon>Eukaryota</taxon>
        <taxon>Metazoa</taxon>
        <taxon>Ecdysozoa</taxon>
        <taxon>Arthropoda</taxon>
        <taxon>Hexapoda</taxon>
        <taxon>Insecta</taxon>
        <taxon>Pterygota</taxon>
        <taxon>Neoptera</taxon>
        <taxon>Paraneoptera</taxon>
        <taxon>Hemiptera</taxon>
        <taxon>Heteroptera</taxon>
        <taxon>Panheteroptera</taxon>
        <taxon>Cimicomorpha</taxon>
        <taxon>Reduviidae</taxon>
        <taxon>Triatominae</taxon>
        <taxon>Panstrongylus</taxon>
    </lineage>
</organism>
<dbReference type="GO" id="GO:0005634">
    <property type="term" value="C:nucleus"/>
    <property type="evidence" value="ECO:0007669"/>
    <property type="project" value="UniProtKB-SubCell"/>
</dbReference>
<feature type="domain" description="BRCT" evidence="8">
    <location>
        <begin position="741"/>
        <end position="833"/>
    </location>
</feature>
<keyword evidence="7" id="KW-0732">Signal</keyword>
<reference evidence="9" key="1">
    <citation type="journal article" date="2018" name="PLoS Negl. Trop. Dis.">
        <title>An insight into the salivary gland and fat body transcriptome of Panstrongylus lignarius (Hemiptera: Heteroptera), the main vector of Chagas disease in Peru.</title>
        <authorList>
            <person name="Nevoa J.C."/>
            <person name="Mendes M.T."/>
            <person name="da Silva M.V."/>
            <person name="Soares S.C."/>
            <person name="Oliveira C.J.F."/>
            <person name="Ribeiro J.M.C."/>
        </authorList>
    </citation>
    <scope>NUCLEOTIDE SEQUENCE</scope>
</reference>
<feature type="region of interest" description="Disordered" evidence="6">
    <location>
        <begin position="449"/>
        <end position="595"/>
    </location>
</feature>
<feature type="compositionally biased region" description="Basic residues" evidence="6">
    <location>
        <begin position="555"/>
        <end position="564"/>
    </location>
</feature>
<evidence type="ECO:0000256" key="1">
    <source>
        <dbReference type="ARBA" id="ARBA00004123"/>
    </source>
</evidence>
<feature type="region of interest" description="Disordered" evidence="6">
    <location>
        <begin position="319"/>
        <end position="343"/>
    </location>
</feature>
<dbReference type="Gene3D" id="3.40.50.10190">
    <property type="entry name" value="BRCT domain"/>
    <property type="match status" value="2"/>
</dbReference>
<keyword evidence="3" id="KW-0539">Nucleus</keyword>
<dbReference type="CDD" id="cd17744">
    <property type="entry name" value="BRCT_MDC1_rpt1"/>
    <property type="match status" value="1"/>
</dbReference>
<feature type="compositionally biased region" description="Basic and acidic residues" evidence="6">
    <location>
        <begin position="477"/>
        <end position="509"/>
    </location>
</feature>
<dbReference type="AlphaFoldDB" id="A0A224XJJ8"/>
<keyword evidence="2" id="KW-0227">DNA damage</keyword>
<evidence type="ECO:0000256" key="2">
    <source>
        <dbReference type="ARBA" id="ARBA00022763"/>
    </source>
</evidence>
<dbReference type="SUPFAM" id="SSF52113">
    <property type="entry name" value="BRCT domain"/>
    <property type="match status" value="2"/>
</dbReference>
<evidence type="ECO:0000256" key="7">
    <source>
        <dbReference type="SAM" id="SignalP"/>
    </source>
</evidence>
<feature type="chain" id="PRO_5013166508" description="PAX-interacting protein 1" evidence="7">
    <location>
        <begin position="22"/>
        <end position="833"/>
    </location>
</feature>
<dbReference type="PANTHER" id="PTHR23196">
    <property type="entry name" value="PAX TRANSCRIPTION ACTIVATION DOMAIN INTERACTING PROTEIN"/>
    <property type="match status" value="1"/>
</dbReference>
<evidence type="ECO:0000256" key="6">
    <source>
        <dbReference type="SAM" id="MobiDB-lite"/>
    </source>
</evidence>
<sequence length="833" mass="92997">MRAKLKKIAVVITILLRLDTCEDNQAVLIIPKKRKNITLRLKKNKEQIPSDIDSTRKESLIIALGSINKGHEVKLAHSDNISDIDIPGGKLAKLQKLSKVHRVPIADADEETEKGENEINILENRSMSDENNSGSCKGADINAGKNINEKSIGVPESNNELIVPISRKNVSLSTFTSLINNDTNDDIESKKLQPEMGRGKRRRTKKIFQDFCTDDNSEKGVLDDAQENSQNRKTKNDALDGNNSNAESQKISGADRKRKSGKNNQEEELKSKENICRPYLKKKCTRLLDRSSSIVAEQGNSVDINLKETSLELRNKKEKNANSAKYDQNEIGESDSTETSENIPTSHIECVNLEILDSSTCLERWNSPLNTTKMRTYSKKKSLITVAGEQSNSSSFQLNESNKNITTEDRAIVKDSSFLTGYIGEEVKNRSISESKELFLPVIVSSKRNLSKKTNAPKTKALMETDGNSNLSSNDNVLKREHEEDNTKLSRDKKSKSKKIDNALIDKKKSTVSPSKPKATEKRDIKQHIHSEHVQISVKNTTLKDKEISSITSRNQRKTKHSKEAKKDDEPLNEDENNFPKSSTPIKSGGRSSMAAIDQKIEAEESFAASFSSNKSDESSPARRSGRKRKLNCRLQPFFGPCENVMFTGYSDPKALAIINKLGGQVVDCPKSCTVLVTDKVRRTVKFLCALALGRPIVSPQWLASSKMSLTFLDHDKYLLRDKEAEKQFSFTLKESLAKARKTPLLQGKSVFVTNCVKPPPVDMKSIVECSGGTFLTKAPTNWPQNSVIISCNEDKSVCNKIRKKQSNLPIVSAEFILSGILQQDFNPDKYML</sequence>
<evidence type="ECO:0000259" key="8">
    <source>
        <dbReference type="PROSITE" id="PS50172"/>
    </source>
</evidence>
<dbReference type="PANTHER" id="PTHR23196:SF1">
    <property type="entry name" value="PAX-INTERACTING PROTEIN 1"/>
    <property type="match status" value="1"/>
</dbReference>
<feature type="region of interest" description="Disordered" evidence="6">
    <location>
        <begin position="179"/>
        <end position="204"/>
    </location>
</feature>
<dbReference type="Pfam" id="PF16770">
    <property type="entry name" value="RTT107_BRCT_5"/>
    <property type="match status" value="1"/>
</dbReference>
<dbReference type="Pfam" id="PF16589">
    <property type="entry name" value="BRCT_2"/>
    <property type="match status" value="1"/>
</dbReference>